<evidence type="ECO:0000256" key="3">
    <source>
        <dbReference type="ARBA" id="ARBA00022692"/>
    </source>
</evidence>
<dbReference type="GO" id="GO:0022857">
    <property type="term" value="F:transmembrane transporter activity"/>
    <property type="evidence" value="ECO:0007669"/>
    <property type="project" value="TreeGrafter"/>
</dbReference>
<dbReference type="RefSeq" id="WP_004623610.1">
    <property type="nucleotide sequence ID" value="NZ_AORV01000015.1"/>
</dbReference>
<evidence type="ECO:0000256" key="6">
    <source>
        <dbReference type="ARBA" id="ARBA00038076"/>
    </source>
</evidence>
<evidence type="ECO:0000313" key="10">
    <source>
        <dbReference type="EMBL" id="EMS73806.1"/>
    </source>
</evidence>
<comment type="subcellular location">
    <subcellularLocation>
        <location evidence="1">Cell membrane</location>
        <topology evidence="1">Multi-pass membrane protein</topology>
    </subcellularLocation>
</comment>
<feature type="transmembrane region" description="Helical" evidence="7">
    <location>
        <begin position="355"/>
        <end position="375"/>
    </location>
</feature>
<keyword evidence="4 7" id="KW-1133">Transmembrane helix</keyword>
<dbReference type="PANTHER" id="PTHR30572:SF4">
    <property type="entry name" value="ABC TRANSPORTER PERMEASE YTRF"/>
    <property type="match status" value="1"/>
</dbReference>
<dbReference type="InterPro" id="IPR025857">
    <property type="entry name" value="MacB_PCD"/>
</dbReference>
<reference evidence="10 11" key="1">
    <citation type="journal article" date="2013" name="Genome Announc.">
        <title>Draft Genome Sequence of the Cellulolytic, Mesophilic, Anaerobic Bacterium Clostridium termitidis Strain CT1112 (DSM 5398).</title>
        <authorList>
            <person name="Lal S."/>
            <person name="Ramachandran U."/>
            <person name="Zhang X."/>
            <person name="Munir R."/>
            <person name="Sparling R."/>
            <person name="Levin D.B."/>
        </authorList>
    </citation>
    <scope>NUCLEOTIDE SEQUENCE [LARGE SCALE GENOMIC DNA]</scope>
    <source>
        <strain evidence="10 11">CT1112</strain>
    </source>
</reference>
<dbReference type="AlphaFoldDB" id="S0FU07"/>
<organism evidence="10 11">
    <name type="scientific">Ruminiclostridium cellobioparum subsp. termitidis CT1112</name>
    <dbReference type="NCBI Taxonomy" id="1195236"/>
    <lineage>
        <taxon>Bacteria</taxon>
        <taxon>Bacillati</taxon>
        <taxon>Bacillota</taxon>
        <taxon>Clostridia</taxon>
        <taxon>Eubacteriales</taxon>
        <taxon>Oscillospiraceae</taxon>
        <taxon>Ruminiclostridium</taxon>
    </lineage>
</organism>
<dbReference type="STRING" id="1195236.CTER_0193"/>
<keyword evidence="11" id="KW-1185">Reference proteome</keyword>
<gene>
    <name evidence="10" type="ORF">CTER_0193</name>
</gene>
<dbReference type="EMBL" id="AORV01000015">
    <property type="protein sequence ID" value="EMS73806.1"/>
    <property type="molecule type" value="Genomic_DNA"/>
</dbReference>
<accession>S0FU07</accession>
<keyword evidence="2" id="KW-1003">Cell membrane</keyword>
<dbReference type="PATRIC" id="fig|1195236.3.peg.493"/>
<feature type="transmembrane region" description="Helical" evidence="7">
    <location>
        <begin position="313"/>
        <end position="343"/>
    </location>
</feature>
<evidence type="ECO:0000256" key="1">
    <source>
        <dbReference type="ARBA" id="ARBA00004651"/>
    </source>
</evidence>
<dbReference type="GO" id="GO:0005886">
    <property type="term" value="C:plasma membrane"/>
    <property type="evidence" value="ECO:0007669"/>
    <property type="project" value="UniProtKB-SubCell"/>
</dbReference>
<feature type="domain" description="ABC3 transporter permease C-terminal" evidence="8">
    <location>
        <begin position="272"/>
        <end position="385"/>
    </location>
</feature>
<feature type="transmembrane region" description="Helical" evidence="7">
    <location>
        <begin position="21"/>
        <end position="42"/>
    </location>
</feature>
<evidence type="ECO:0000259" key="8">
    <source>
        <dbReference type="Pfam" id="PF02687"/>
    </source>
</evidence>
<evidence type="ECO:0000256" key="4">
    <source>
        <dbReference type="ARBA" id="ARBA00022989"/>
    </source>
</evidence>
<name>S0FU07_RUMCE</name>
<dbReference type="Proteomes" id="UP000014155">
    <property type="component" value="Unassembled WGS sequence"/>
</dbReference>
<evidence type="ECO:0000256" key="7">
    <source>
        <dbReference type="SAM" id="Phobius"/>
    </source>
</evidence>
<feature type="domain" description="MacB-like periplasmic core" evidence="9">
    <location>
        <begin position="21"/>
        <end position="234"/>
    </location>
</feature>
<evidence type="ECO:0000256" key="5">
    <source>
        <dbReference type="ARBA" id="ARBA00023136"/>
    </source>
</evidence>
<protein>
    <submittedName>
        <fullName evidence="10">ABC-type transport system, involved in lipoprotein release, permease component</fullName>
    </submittedName>
</protein>
<dbReference type="InterPro" id="IPR003838">
    <property type="entry name" value="ABC3_permease_C"/>
</dbReference>
<feature type="transmembrane region" description="Helical" evidence="7">
    <location>
        <begin position="265"/>
        <end position="292"/>
    </location>
</feature>
<comment type="caution">
    <text evidence="10">The sequence shown here is derived from an EMBL/GenBank/DDBJ whole genome shotgun (WGS) entry which is preliminary data.</text>
</comment>
<dbReference type="InterPro" id="IPR050250">
    <property type="entry name" value="Macrolide_Exporter_MacB"/>
</dbReference>
<keyword evidence="3 7" id="KW-0812">Transmembrane</keyword>
<dbReference type="PANTHER" id="PTHR30572">
    <property type="entry name" value="MEMBRANE COMPONENT OF TRANSPORTER-RELATED"/>
    <property type="match status" value="1"/>
</dbReference>
<keyword evidence="5 7" id="KW-0472">Membrane</keyword>
<evidence type="ECO:0000313" key="11">
    <source>
        <dbReference type="Proteomes" id="UP000014155"/>
    </source>
</evidence>
<dbReference type="Pfam" id="PF12704">
    <property type="entry name" value="MacB_PCD"/>
    <property type="match status" value="1"/>
</dbReference>
<evidence type="ECO:0000259" key="9">
    <source>
        <dbReference type="Pfam" id="PF12704"/>
    </source>
</evidence>
<comment type="similarity">
    <text evidence="6">Belongs to the ABC-4 integral membrane protein family.</text>
</comment>
<dbReference type="eggNOG" id="COG0577">
    <property type="taxonomic scope" value="Bacteria"/>
</dbReference>
<keyword evidence="10" id="KW-0449">Lipoprotein</keyword>
<dbReference type="Pfam" id="PF02687">
    <property type="entry name" value="FtsX"/>
    <property type="match status" value="1"/>
</dbReference>
<evidence type="ECO:0000256" key="2">
    <source>
        <dbReference type="ARBA" id="ARBA00022475"/>
    </source>
</evidence>
<proteinExistence type="inferred from homology"/>
<sequence length="392" mass="42130">MGFFQAYKMALKSIAGNKVRSFLTMLGVIIGVGSVITAVAFAQGSTKSITDSIEGLGSNIITINITGRGSNRNITYEELKTFAEENSGDISMIAPIVNGNMTLKAGSKSRDTTVIGSNEDYEYIRNRHVQSGRFILSFDNDYKLKTAVIGSAVANDLFEGQNPIGQQIKINGQIFKVVGLLQEIDGGQDSSDDDQVIIPVTVAQRLGRNARISNFTVQAADSATVDPAMAKLTAYLTDKFGNSNAFSVRNQAQMLSTLNSITDTLMIVLGGIAAISLIVGGIGIMNIMLVSVTERTREIGIRKAIGAKRKNIMVQFLIEAIMITGIGGVLGILIGLFCIRFIIGGLKITTPVYSPFWMMLSFGISLGVGIIFGLFPAYKAARLNPIEALRFE</sequence>